<feature type="domain" description="Ubiquinol-cytochrome c chaperone" evidence="2">
    <location>
        <begin position="1"/>
        <end position="118"/>
    </location>
</feature>
<protein>
    <submittedName>
        <fullName evidence="3">Putative ubiquinol cytochrome c reductase assembly protein cbp3</fullName>
    </submittedName>
</protein>
<proteinExistence type="evidence at transcript level"/>
<dbReference type="Pfam" id="PF03981">
    <property type="entry name" value="Ubiq_cyt_C_chap"/>
    <property type="match status" value="1"/>
</dbReference>
<dbReference type="GO" id="GO:0034551">
    <property type="term" value="P:mitochondrial respiratory chain complex III assembly"/>
    <property type="evidence" value="ECO:0007669"/>
    <property type="project" value="TreeGrafter"/>
</dbReference>
<dbReference type="AlphaFoldDB" id="A0A131XEE5"/>
<evidence type="ECO:0000256" key="1">
    <source>
        <dbReference type="ARBA" id="ARBA00006407"/>
    </source>
</evidence>
<evidence type="ECO:0000313" key="3">
    <source>
        <dbReference type="EMBL" id="JAP64438.1"/>
    </source>
</evidence>
<organism evidence="3">
    <name type="scientific">Hyalomma excavatum</name>
    <dbReference type="NCBI Taxonomy" id="257692"/>
    <lineage>
        <taxon>Eukaryota</taxon>
        <taxon>Metazoa</taxon>
        <taxon>Ecdysozoa</taxon>
        <taxon>Arthropoda</taxon>
        <taxon>Chelicerata</taxon>
        <taxon>Arachnida</taxon>
        <taxon>Acari</taxon>
        <taxon>Parasitiformes</taxon>
        <taxon>Ixodida</taxon>
        <taxon>Ixodoidea</taxon>
        <taxon>Ixodidae</taxon>
        <taxon>Hyalomminae</taxon>
        <taxon>Hyalomma</taxon>
    </lineage>
</organism>
<accession>A0A131XEE5</accession>
<sequence>MCMTRAMAELDDRRALCIQYELARNVWSDTEKRMGKLAYMRGKVKRECLTHLSDHFNAMLLLYDEGLQGDDKALANALWRVLLMCEGRDPVALETLVHYVRKQVHMLDKMTLDQFLEEYSISWSPLLDCESKKQY</sequence>
<dbReference type="GO" id="GO:0005739">
    <property type="term" value="C:mitochondrion"/>
    <property type="evidence" value="ECO:0007669"/>
    <property type="project" value="TreeGrafter"/>
</dbReference>
<name>A0A131XEE5_9ACAR</name>
<dbReference type="EMBL" id="GEFH01004143">
    <property type="protein sequence ID" value="JAP64438.1"/>
    <property type="molecule type" value="mRNA"/>
</dbReference>
<comment type="similarity">
    <text evidence="1">Belongs to the CBP3 family.</text>
</comment>
<evidence type="ECO:0000259" key="2">
    <source>
        <dbReference type="Pfam" id="PF03981"/>
    </source>
</evidence>
<reference evidence="3" key="1">
    <citation type="journal article" date="2017" name="Ticks Tick Borne Dis.">
        <title>An insight into the sialome of Hyalomma excavatum.</title>
        <authorList>
            <person name="Ribeiro J.M."/>
            <person name="Slovak M."/>
            <person name="Francischetti I.M."/>
        </authorList>
    </citation>
    <scope>NUCLEOTIDE SEQUENCE</scope>
    <source>
        <strain evidence="3">Samish</strain>
        <tissue evidence="3">Salivary glands</tissue>
    </source>
</reference>
<dbReference type="InterPro" id="IPR007129">
    <property type="entry name" value="Ubiqinol_cyt_c_chaperone_CPB3"/>
</dbReference>
<dbReference type="InterPro" id="IPR021150">
    <property type="entry name" value="Ubiq_cyt_c_chap"/>
</dbReference>
<dbReference type="PANTHER" id="PTHR12184">
    <property type="entry name" value="UBIQUINOL-CYTOCHROME C REDUCTASE COMPLEX ASSEMBLY FACTOR 1 FAMILY MEMBER"/>
    <property type="match status" value="1"/>
</dbReference>
<dbReference type="PANTHER" id="PTHR12184:SF1">
    <property type="entry name" value="UBIQUINOL-CYTOCHROME-C REDUCTASE COMPLEX ASSEMBLY FACTOR 1"/>
    <property type="match status" value="1"/>
</dbReference>